<keyword evidence="1" id="KW-0479">Metal-binding</keyword>
<protein>
    <recommendedName>
        <fullName evidence="6">C2H2-type domain-containing protein</fullName>
    </recommendedName>
</protein>
<dbReference type="Gene3D" id="3.30.160.60">
    <property type="entry name" value="Classic Zinc Finger"/>
    <property type="match status" value="1"/>
</dbReference>
<dbReference type="InterPro" id="IPR013087">
    <property type="entry name" value="Znf_C2H2_type"/>
</dbReference>
<dbReference type="PANTHER" id="PTHR24379:SF121">
    <property type="entry name" value="C2H2-TYPE DOMAIN-CONTAINING PROTEIN"/>
    <property type="match status" value="1"/>
</dbReference>
<evidence type="ECO:0000256" key="4">
    <source>
        <dbReference type="ARBA" id="ARBA00022833"/>
    </source>
</evidence>
<dbReference type="Proteomes" id="UP000821866">
    <property type="component" value="Chromosome 10"/>
</dbReference>
<dbReference type="AlphaFoldDB" id="A0A9J6ESF9"/>
<organism evidence="7 8">
    <name type="scientific">Rhipicephalus microplus</name>
    <name type="common">Cattle tick</name>
    <name type="synonym">Boophilus microplus</name>
    <dbReference type="NCBI Taxonomy" id="6941"/>
    <lineage>
        <taxon>Eukaryota</taxon>
        <taxon>Metazoa</taxon>
        <taxon>Ecdysozoa</taxon>
        <taxon>Arthropoda</taxon>
        <taxon>Chelicerata</taxon>
        <taxon>Arachnida</taxon>
        <taxon>Acari</taxon>
        <taxon>Parasitiformes</taxon>
        <taxon>Ixodida</taxon>
        <taxon>Ixodoidea</taxon>
        <taxon>Ixodidae</taxon>
        <taxon>Rhipicephalinae</taxon>
        <taxon>Rhipicephalus</taxon>
        <taxon>Boophilus</taxon>
    </lineage>
</organism>
<feature type="domain" description="C2H2-type" evidence="6">
    <location>
        <begin position="341"/>
        <end position="368"/>
    </location>
</feature>
<dbReference type="PROSITE" id="PS50157">
    <property type="entry name" value="ZINC_FINGER_C2H2_2"/>
    <property type="match status" value="2"/>
</dbReference>
<evidence type="ECO:0000256" key="1">
    <source>
        <dbReference type="ARBA" id="ARBA00022723"/>
    </source>
</evidence>
<dbReference type="InterPro" id="IPR036236">
    <property type="entry name" value="Znf_C2H2_sf"/>
</dbReference>
<evidence type="ECO:0000259" key="6">
    <source>
        <dbReference type="PROSITE" id="PS50157"/>
    </source>
</evidence>
<gene>
    <name evidence="7" type="ORF">HPB51_009857</name>
</gene>
<feature type="domain" description="C2H2-type" evidence="6">
    <location>
        <begin position="181"/>
        <end position="208"/>
    </location>
</feature>
<evidence type="ECO:0000256" key="3">
    <source>
        <dbReference type="ARBA" id="ARBA00022771"/>
    </source>
</evidence>
<keyword evidence="4" id="KW-0862">Zinc</keyword>
<dbReference type="GO" id="GO:0008270">
    <property type="term" value="F:zinc ion binding"/>
    <property type="evidence" value="ECO:0007669"/>
    <property type="project" value="UniProtKB-KW"/>
</dbReference>
<comment type="caution">
    <text evidence="7">The sequence shown here is derived from an EMBL/GenBank/DDBJ whole genome shotgun (WGS) entry which is preliminary data.</text>
</comment>
<evidence type="ECO:0000256" key="5">
    <source>
        <dbReference type="PROSITE-ProRule" id="PRU00042"/>
    </source>
</evidence>
<evidence type="ECO:0000256" key="2">
    <source>
        <dbReference type="ARBA" id="ARBA00022737"/>
    </source>
</evidence>
<sequence length="466" mass="53973">MMLHACYCHSSHLTMFRVRSDDLSQQLITSSDQGIRYETSYDLSHLTFQQRCCFCPTLVAGFEDFQRHVSGKHDLVLSVHELADKLFMLYDYTEALQHGQCPFCSFAVDDTGRLQQHILKQELCITTYICSACRLGFDDQLSWQKHVDNGRCSSSATLQVCENGPLLSWVQQNLAFKFQRFGCCHCTQVFNVASTFRSHLQRHYSYYPALCKICNQSFRGINAKEAHMKAVHGGSSLTEGEQIDIDAEVARQSVSRELHTCHKCSFQTFSQAYIEMHCEKCSAVEGSATTLQTSGNRSEKSSTASEEEDDVPAYCCMQCSVSFMYLERMLSHGFTQHGCEYFCSVCYRGFQTKEHFTRHCRTRTCWRPPSVFRVEVQKRSSQRKFFYREVFVDYDDDNGAYSSSWEDDELEECYYSFYNLEYEPVRGYASTYIKADTELKLSVQDIAQVMNIEPYVSVRDWKRTFY</sequence>
<reference evidence="7" key="2">
    <citation type="submission" date="2021-09" db="EMBL/GenBank/DDBJ databases">
        <authorList>
            <person name="Jia N."/>
            <person name="Wang J."/>
            <person name="Shi W."/>
            <person name="Du L."/>
            <person name="Sun Y."/>
            <person name="Zhan W."/>
            <person name="Jiang J."/>
            <person name="Wang Q."/>
            <person name="Zhang B."/>
            <person name="Ji P."/>
            <person name="Sakyi L.B."/>
            <person name="Cui X."/>
            <person name="Yuan T."/>
            <person name="Jiang B."/>
            <person name="Yang W."/>
            <person name="Lam T.T.-Y."/>
            <person name="Chang Q."/>
            <person name="Ding S."/>
            <person name="Wang X."/>
            <person name="Zhu J."/>
            <person name="Ruan X."/>
            <person name="Zhao L."/>
            <person name="Wei J."/>
            <person name="Que T."/>
            <person name="Du C."/>
            <person name="Cheng J."/>
            <person name="Dai P."/>
            <person name="Han X."/>
            <person name="Huang E."/>
            <person name="Gao Y."/>
            <person name="Liu J."/>
            <person name="Shao H."/>
            <person name="Ye R."/>
            <person name="Li L."/>
            <person name="Wei W."/>
            <person name="Wang X."/>
            <person name="Wang C."/>
            <person name="Huo Q."/>
            <person name="Li W."/>
            <person name="Guo W."/>
            <person name="Chen H."/>
            <person name="Chen S."/>
            <person name="Zhou L."/>
            <person name="Zhou L."/>
            <person name="Ni X."/>
            <person name="Tian J."/>
            <person name="Zhou Y."/>
            <person name="Sheng Y."/>
            <person name="Liu T."/>
            <person name="Pan Y."/>
            <person name="Xia L."/>
            <person name="Li J."/>
            <person name="Zhao F."/>
            <person name="Cao W."/>
        </authorList>
    </citation>
    <scope>NUCLEOTIDE SEQUENCE</scope>
    <source>
        <strain evidence="7">Rmic-2018</strain>
        <tissue evidence="7">Larvae</tissue>
    </source>
</reference>
<dbReference type="EMBL" id="JABSTU010000002">
    <property type="protein sequence ID" value="KAH8037302.1"/>
    <property type="molecule type" value="Genomic_DNA"/>
</dbReference>
<keyword evidence="3 5" id="KW-0863">Zinc-finger</keyword>
<dbReference type="SMART" id="SM00355">
    <property type="entry name" value="ZnF_C2H2"/>
    <property type="match status" value="7"/>
</dbReference>
<accession>A0A9J6ESF9</accession>
<name>A0A9J6ESF9_RHIMP</name>
<dbReference type="PROSITE" id="PS00028">
    <property type="entry name" value="ZINC_FINGER_C2H2_1"/>
    <property type="match status" value="2"/>
</dbReference>
<evidence type="ECO:0000313" key="8">
    <source>
        <dbReference type="Proteomes" id="UP000821866"/>
    </source>
</evidence>
<keyword evidence="8" id="KW-1185">Reference proteome</keyword>
<evidence type="ECO:0000313" key="7">
    <source>
        <dbReference type="EMBL" id="KAH8037302.1"/>
    </source>
</evidence>
<dbReference type="PANTHER" id="PTHR24379">
    <property type="entry name" value="KRAB AND ZINC FINGER DOMAIN-CONTAINING"/>
    <property type="match status" value="1"/>
</dbReference>
<dbReference type="SUPFAM" id="SSF57667">
    <property type="entry name" value="beta-beta-alpha zinc fingers"/>
    <property type="match status" value="1"/>
</dbReference>
<proteinExistence type="predicted"/>
<keyword evidence="2" id="KW-0677">Repeat</keyword>
<reference evidence="7" key="1">
    <citation type="journal article" date="2020" name="Cell">
        <title>Large-Scale Comparative Analyses of Tick Genomes Elucidate Their Genetic Diversity and Vector Capacities.</title>
        <authorList>
            <consortium name="Tick Genome and Microbiome Consortium (TIGMIC)"/>
            <person name="Jia N."/>
            <person name="Wang J."/>
            <person name="Shi W."/>
            <person name="Du L."/>
            <person name="Sun Y."/>
            <person name="Zhan W."/>
            <person name="Jiang J.F."/>
            <person name="Wang Q."/>
            <person name="Zhang B."/>
            <person name="Ji P."/>
            <person name="Bell-Sakyi L."/>
            <person name="Cui X.M."/>
            <person name="Yuan T.T."/>
            <person name="Jiang B.G."/>
            <person name="Yang W.F."/>
            <person name="Lam T.T."/>
            <person name="Chang Q.C."/>
            <person name="Ding S.J."/>
            <person name="Wang X.J."/>
            <person name="Zhu J.G."/>
            <person name="Ruan X.D."/>
            <person name="Zhao L."/>
            <person name="Wei J.T."/>
            <person name="Ye R.Z."/>
            <person name="Que T.C."/>
            <person name="Du C.H."/>
            <person name="Zhou Y.H."/>
            <person name="Cheng J.X."/>
            <person name="Dai P.F."/>
            <person name="Guo W.B."/>
            <person name="Han X.H."/>
            <person name="Huang E.J."/>
            <person name="Li L.F."/>
            <person name="Wei W."/>
            <person name="Gao Y.C."/>
            <person name="Liu J.Z."/>
            <person name="Shao H.Z."/>
            <person name="Wang X."/>
            <person name="Wang C.C."/>
            <person name="Yang T.C."/>
            <person name="Huo Q.B."/>
            <person name="Li W."/>
            <person name="Chen H.Y."/>
            <person name="Chen S.E."/>
            <person name="Zhou L.G."/>
            <person name="Ni X.B."/>
            <person name="Tian J.H."/>
            <person name="Sheng Y."/>
            <person name="Liu T."/>
            <person name="Pan Y.S."/>
            <person name="Xia L.Y."/>
            <person name="Li J."/>
            <person name="Zhao F."/>
            <person name="Cao W.C."/>
        </authorList>
    </citation>
    <scope>NUCLEOTIDE SEQUENCE</scope>
    <source>
        <strain evidence="7">Rmic-2018</strain>
    </source>
</reference>